<evidence type="ECO:0000313" key="2">
    <source>
        <dbReference type="WBParaSite" id="ES5_v2.g18493.t1"/>
    </source>
</evidence>
<reference evidence="2" key="1">
    <citation type="submission" date="2022-11" db="UniProtKB">
        <authorList>
            <consortium name="WormBaseParasite"/>
        </authorList>
    </citation>
    <scope>IDENTIFICATION</scope>
</reference>
<evidence type="ECO:0000313" key="1">
    <source>
        <dbReference type="Proteomes" id="UP000887579"/>
    </source>
</evidence>
<accession>A0AC34FP40</accession>
<protein>
    <submittedName>
        <fullName evidence="2">Uncharacterized protein</fullName>
    </submittedName>
</protein>
<dbReference type="WBParaSite" id="ES5_v2.g18493.t1">
    <property type="protein sequence ID" value="ES5_v2.g18493.t1"/>
    <property type="gene ID" value="ES5_v2.g18493"/>
</dbReference>
<sequence length="115" mass="13428">MLSHFVGVQDEKALYKLLRPTKFLLYYKKSNATTLNDLPYSIPLTMAYMSNQGIVHHFPVQVDTRDDGSSFWYVNLGLENKNQQPYKIKPALKRNKRSKNYFKCTEKKTASNTFI</sequence>
<dbReference type="Proteomes" id="UP000887579">
    <property type="component" value="Unplaced"/>
</dbReference>
<proteinExistence type="predicted"/>
<organism evidence="1 2">
    <name type="scientific">Panagrolaimus sp. ES5</name>
    <dbReference type="NCBI Taxonomy" id="591445"/>
    <lineage>
        <taxon>Eukaryota</taxon>
        <taxon>Metazoa</taxon>
        <taxon>Ecdysozoa</taxon>
        <taxon>Nematoda</taxon>
        <taxon>Chromadorea</taxon>
        <taxon>Rhabditida</taxon>
        <taxon>Tylenchina</taxon>
        <taxon>Panagrolaimomorpha</taxon>
        <taxon>Panagrolaimoidea</taxon>
        <taxon>Panagrolaimidae</taxon>
        <taxon>Panagrolaimus</taxon>
    </lineage>
</organism>
<name>A0AC34FP40_9BILA</name>